<feature type="signal peptide" evidence="7">
    <location>
        <begin position="1"/>
        <end position="19"/>
    </location>
</feature>
<dbReference type="PANTHER" id="PTHR20963:SF18">
    <property type="entry name" value="ACID PHOSPHATASE PHO11-RELATED"/>
    <property type="match status" value="1"/>
</dbReference>
<keyword evidence="6" id="KW-1015">Disulfide bond</keyword>
<organism evidence="8 9">
    <name type="scientific">Rasamsonia emersonii (strain ATCC 16479 / CBS 393.64 / IMI 116815)</name>
    <dbReference type="NCBI Taxonomy" id="1408163"/>
    <lineage>
        <taxon>Eukaryota</taxon>
        <taxon>Fungi</taxon>
        <taxon>Dikarya</taxon>
        <taxon>Ascomycota</taxon>
        <taxon>Pezizomycotina</taxon>
        <taxon>Eurotiomycetes</taxon>
        <taxon>Eurotiomycetidae</taxon>
        <taxon>Eurotiales</taxon>
        <taxon>Trichocomaceae</taxon>
        <taxon>Rasamsonia</taxon>
    </lineage>
</organism>
<evidence type="ECO:0000256" key="4">
    <source>
        <dbReference type="ARBA" id="ARBA00023180"/>
    </source>
</evidence>
<dbReference type="EC" id="3.1.3.8" evidence="2"/>
<dbReference type="RefSeq" id="XP_013323130.1">
    <property type="nucleotide sequence ID" value="XM_013467676.1"/>
</dbReference>
<dbReference type="GO" id="GO:0003993">
    <property type="term" value="F:acid phosphatase activity"/>
    <property type="evidence" value="ECO:0007669"/>
    <property type="project" value="TreeGrafter"/>
</dbReference>
<feature type="active site" description="Proton donor" evidence="5">
    <location>
        <position position="337"/>
    </location>
</feature>
<name>A0A0F4YFW5_RASE3</name>
<dbReference type="InterPro" id="IPR029033">
    <property type="entry name" value="His_PPase_superfam"/>
</dbReference>
<dbReference type="AlphaFoldDB" id="A0A0F4YFW5"/>
<keyword evidence="7" id="KW-0732">Signal</keyword>
<dbReference type="OrthoDB" id="6509975at2759"/>
<evidence type="ECO:0000256" key="6">
    <source>
        <dbReference type="PIRSR" id="PIRSR000894-2"/>
    </source>
</evidence>
<evidence type="ECO:0000256" key="5">
    <source>
        <dbReference type="PIRSR" id="PIRSR000894-1"/>
    </source>
</evidence>
<protein>
    <recommendedName>
        <fullName evidence="2">3-phytase</fullName>
        <ecNumber evidence="2">3.1.3.8</ecNumber>
    </recommendedName>
</protein>
<dbReference type="STRING" id="1408163.A0A0F4YFW5"/>
<dbReference type="Pfam" id="PF00328">
    <property type="entry name" value="His_Phos_2"/>
    <property type="match status" value="1"/>
</dbReference>
<evidence type="ECO:0000256" key="3">
    <source>
        <dbReference type="ARBA" id="ARBA00022801"/>
    </source>
</evidence>
<dbReference type="InterPro" id="IPR016274">
    <property type="entry name" value="Histidine_acid_Pase_euk"/>
</dbReference>
<keyword evidence="9" id="KW-1185">Reference proteome</keyword>
<comment type="similarity">
    <text evidence="1">Belongs to the histidine acid phosphatase family.</text>
</comment>
<comment type="caution">
    <text evidence="8">The sequence shown here is derived from an EMBL/GenBank/DDBJ whole genome shotgun (WGS) entry which is preliminary data.</text>
</comment>
<sequence>MVGFYHAALVLCTAVGASARTHGAANPRSYLEKQFSQQFSEGYSILKHYGGNGPYSERASYGIERDPPSGCAVDQVITIMRHGERYPDPSVGAAFEQTLSKIYASGITDWKGDLAFLNDWTYFVPNECYYSAETWTGPYAGLLTAFRHGAEYRDRYGHLWDGKSVVPIFTSGFERVIETARKFGEGFFGYNYSTSAAINIIPEDEDRGADSLTPTCDHDNDQSTCNALPKMMPQFYVAAERLNTQNPGLNLNATDVYNLMQMAAFELNARPFSDWINAFTLDEWVSFGYTQDLIYYYCAGPGDRNMYAVGAVYANASLTLLNEGPSAGTLFFNFAHDTNITPIIAALGLLIPHEDLPLDYIPFGNPWSIGNIMPMQGHLTIERLSCNATAISEAGTYVRIVLNEAVVPFNACQSGPGYSCPLANYTSILQKSLPDYVKTCQVPSSYPQYLKFWWDYDTSTKYNYQNGSIGCQQGTTTV</sequence>
<keyword evidence="3" id="KW-0378">Hydrolase</keyword>
<accession>A0A0F4YFW5</accession>
<dbReference type="GO" id="GO:0009277">
    <property type="term" value="C:fungal-type cell wall"/>
    <property type="evidence" value="ECO:0007669"/>
    <property type="project" value="TreeGrafter"/>
</dbReference>
<dbReference type="CDD" id="cd07061">
    <property type="entry name" value="HP_HAP_like"/>
    <property type="match status" value="1"/>
</dbReference>
<evidence type="ECO:0000313" key="9">
    <source>
        <dbReference type="Proteomes" id="UP000053958"/>
    </source>
</evidence>
<dbReference type="Proteomes" id="UP000053958">
    <property type="component" value="Unassembled WGS sequence"/>
</dbReference>
<feature type="chain" id="PRO_5002481892" description="3-phytase" evidence="7">
    <location>
        <begin position="20"/>
        <end position="478"/>
    </location>
</feature>
<dbReference type="GO" id="GO:0016158">
    <property type="term" value="F:inositol hexakisphosphate 3-phosphatase activity"/>
    <property type="evidence" value="ECO:0007669"/>
    <property type="project" value="UniProtKB-EC"/>
</dbReference>
<dbReference type="PIRSF" id="PIRSF000894">
    <property type="entry name" value="Acid_phosphatase"/>
    <property type="match status" value="1"/>
</dbReference>
<dbReference type="PANTHER" id="PTHR20963">
    <property type="entry name" value="MULTIPLE INOSITOL POLYPHOSPHATE PHOSPHATASE-RELATED"/>
    <property type="match status" value="1"/>
</dbReference>
<evidence type="ECO:0000256" key="2">
    <source>
        <dbReference type="ARBA" id="ARBA00012632"/>
    </source>
</evidence>
<evidence type="ECO:0000256" key="7">
    <source>
        <dbReference type="SAM" id="SignalP"/>
    </source>
</evidence>
<dbReference type="EMBL" id="LASV01000754">
    <property type="protein sequence ID" value="KKA16518.1"/>
    <property type="molecule type" value="Genomic_DNA"/>
</dbReference>
<feature type="disulfide bond" evidence="6">
    <location>
        <begin position="71"/>
        <end position="386"/>
    </location>
</feature>
<gene>
    <name evidence="8" type="ORF">T310_9864</name>
</gene>
<feature type="active site" description="Nucleophile" evidence="5">
    <location>
        <position position="82"/>
    </location>
</feature>
<feature type="disulfide bond" evidence="6">
    <location>
        <begin position="412"/>
        <end position="420"/>
    </location>
</feature>
<dbReference type="Gene3D" id="3.40.50.1240">
    <property type="entry name" value="Phosphoglycerate mutase-like"/>
    <property type="match status" value="3"/>
</dbReference>
<dbReference type="PROSITE" id="PS00778">
    <property type="entry name" value="HIS_ACID_PHOSPHAT_2"/>
    <property type="match status" value="1"/>
</dbReference>
<proteinExistence type="inferred from homology"/>
<evidence type="ECO:0000313" key="8">
    <source>
        <dbReference type="EMBL" id="KKA16518.1"/>
    </source>
</evidence>
<dbReference type="SUPFAM" id="SSF53254">
    <property type="entry name" value="Phosphoglycerate mutase-like"/>
    <property type="match status" value="1"/>
</dbReference>
<evidence type="ECO:0000256" key="1">
    <source>
        <dbReference type="ARBA" id="ARBA00005375"/>
    </source>
</evidence>
<dbReference type="GeneID" id="25321786"/>
<reference evidence="8 9" key="1">
    <citation type="submission" date="2015-04" db="EMBL/GenBank/DDBJ databases">
        <authorList>
            <person name="Heijne W.H."/>
            <person name="Fedorova N.D."/>
            <person name="Nierman W.C."/>
            <person name="Vollebregt A.W."/>
            <person name="Zhao Z."/>
            <person name="Wu L."/>
            <person name="Kumar M."/>
            <person name="Stam H."/>
            <person name="van den Berg M.A."/>
            <person name="Pel H.J."/>
        </authorList>
    </citation>
    <scope>NUCLEOTIDE SEQUENCE [LARGE SCALE GENOMIC DNA]</scope>
    <source>
        <strain evidence="8 9">CBS 393.64</strain>
    </source>
</reference>
<keyword evidence="4" id="KW-0325">Glycoprotein</keyword>
<dbReference type="PROSITE" id="PS00616">
    <property type="entry name" value="HIS_ACID_PHOSPHAT_1"/>
    <property type="match status" value="1"/>
</dbReference>
<dbReference type="InterPro" id="IPR033379">
    <property type="entry name" value="Acid_Pase_AS"/>
</dbReference>
<dbReference type="InterPro" id="IPR000560">
    <property type="entry name" value="His_Pase_clade-2"/>
</dbReference>